<feature type="compositionally biased region" description="Low complexity" evidence="3">
    <location>
        <begin position="123"/>
        <end position="137"/>
    </location>
</feature>
<gene>
    <name evidence="5" type="ORF">VE01_07641</name>
</gene>
<dbReference type="InterPro" id="IPR036864">
    <property type="entry name" value="Zn2-C6_fun-type_DNA-bd_sf"/>
</dbReference>
<dbReference type="SMART" id="SM00066">
    <property type="entry name" value="GAL4"/>
    <property type="match status" value="1"/>
</dbReference>
<organism evidence="5 6">
    <name type="scientific">Pseudogymnoascus verrucosus</name>
    <dbReference type="NCBI Taxonomy" id="342668"/>
    <lineage>
        <taxon>Eukaryota</taxon>
        <taxon>Fungi</taxon>
        <taxon>Dikarya</taxon>
        <taxon>Ascomycota</taxon>
        <taxon>Pezizomycotina</taxon>
        <taxon>Leotiomycetes</taxon>
        <taxon>Thelebolales</taxon>
        <taxon>Thelebolaceae</taxon>
        <taxon>Pseudogymnoascus</taxon>
    </lineage>
</organism>
<dbReference type="InterPro" id="IPR007219">
    <property type="entry name" value="XnlR_reg_dom"/>
</dbReference>
<name>A0A1B8GHH3_9PEZI</name>
<sequence length="616" mass="67028">MVRRSAPATHRVLGADNGNTHPIPTITTTTTTATMSTTTFQRVHRTPKVKQACDCCHARKIKCDGTCPCSHCAVAELQCTYLTVPKKKGPKGPSKRTPRAILKMQMEQQRNGIPPAVSPTQHIPPRSSSSISSPPSSGRTSNEYGVSFEPSPLLTTALVEQFAKSFFKHKYPLTPILHKGDFYAHTLPHFRTCPSKYALVASLCAAARTQVNHDQQADPSLSLGATPLTTAYFINEVRRARAMHDYVETPTLEDAQASFFIFAGLFDCDKHNSAWFHLREAITLMEALRLHEEATYVGMPAREALFSRRTFWLLFITERAYALQRHRPLSLNATIELPTATTVDDDPDAEIISGFLDLLALFRNFNSDFVSTWNSSSHSPLFSSSSASISAAQLAELQDTLAQSAPPEGSQRTEIQKADLSITRLWLSTMTWQLCVAKGLLSSSPTTPPSLSFRYPITLSASLAAVAAPLTPTAFDANGPGILEKIFDIGCSLADVLLLHPPRAEAMQCGPRDSMREMMRVMDRAMGGRSRYRALLGEKAGEAMGGDSPSAGLDAGEGVGVQEGLRRGSGEVKGEEGEEGEEVDMKDFEALRGASVAWVGALGEAYGGEEGRVYSR</sequence>
<dbReference type="EMBL" id="KV460237">
    <property type="protein sequence ID" value="OBT95269.2"/>
    <property type="molecule type" value="Genomic_DNA"/>
</dbReference>
<feature type="region of interest" description="Disordered" evidence="3">
    <location>
        <begin position="1"/>
        <end position="22"/>
    </location>
</feature>
<feature type="region of interest" description="Disordered" evidence="3">
    <location>
        <begin position="112"/>
        <end position="144"/>
    </location>
</feature>
<dbReference type="SUPFAM" id="SSF57701">
    <property type="entry name" value="Zn2/Cys6 DNA-binding domain"/>
    <property type="match status" value="1"/>
</dbReference>
<proteinExistence type="predicted"/>
<reference evidence="5 6" key="1">
    <citation type="submission" date="2016-03" db="EMBL/GenBank/DDBJ databases">
        <title>Comparative genomics of Pseudogymnoascus destructans, the fungus causing white-nose syndrome of bats.</title>
        <authorList>
            <person name="Palmer J.M."/>
            <person name="Drees K.P."/>
            <person name="Foster J.T."/>
            <person name="Lindner D.L."/>
        </authorList>
    </citation>
    <scope>NUCLEOTIDE SEQUENCE [LARGE SCALE GENOMIC DNA]</scope>
    <source>
        <strain evidence="5 6">UAMH 10579</strain>
    </source>
</reference>
<dbReference type="PANTHER" id="PTHR31668">
    <property type="entry name" value="GLUCOSE TRANSPORT TRANSCRIPTION REGULATOR RGT1-RELATED-RELATED"/>
    <property type="match status" value="1"/>
</dbReference>
<keyword evidence="6" id="KW-1185">Reference proteome</keyword>
<dbReference type="PROSITE" id="PS00463">
    <property type="entry name" value="ZN2_CY6_FUNGAL_1"/>
    <property type="match status" value="1"/>
</dbReference>
<accession>A0A1B8GHH3</accession>
<evidence type="ECO:0000256" key="3">
    <source>
        <dbReference type="SAM" id="MobiDB-lite"/>
    </source>
</evidence>
<dbReference type="CDD" id="cd12148">
    <property type="entry name" value="fungal_TF_MHR"/>
    <property type="match status" value="1"/>
</dbReference>
<feature type="domain" description="Zn(2)-C6 fungal-type" evidence="4">
    <location>
        <begin position="52"/>
        <end position="81"/>
    </location>
</feature>
<dbReference type="GO" id="GO:0008270">
    <property type="term" value="F:zinc ion binding"/>
    <property type="evidence" value="ECO:0007669"/>
    <property type="project" value="InterPro"/>
</dbReference>
<evidence type="ECO:0000313" key="6">
    <source>
        <dbReference type="Proteomes" id="UP000091956"/>
    </source>
</evidence>
<dbReference type="GO" id="GO:0003677">
    <property type="term" value="F:DNA binding"/>
    <property type="evidence" value="ECO:0007669"/>
    <property type="project" value="InterPro"/>
</dbReference>
<evidence type="ECO:0000313" key="5">
    <source>
        <dbReference type="EMBL" id="OBT95269.2"/>
    </source>
</evidence>
<dbReference type="SMART" id="SM00906">
    <property type="entry name" value="Fungal_trans"/>
    <property type="match status" value="1"/>
</dbReference>
<evidence type="ECO:0000259" key="4">
    <source>
        <dbReference type="PROSITE" id="PS50048"/>
    </source>
</evidence>
<dbReference type="PANTHER" id="PTHR31668:SF20">
    <property type="entry name" value="ZN(II)2CYS6 TRANSCRIPTION FACTOR (EUROFUNG)"/>
    <property type="match status" value="1"/>
</dbReference>
<feature type="region of interest" description="Disordered" evidence="3">
    <location>
        <begin position="543"/>
        <end position="586"/>
    </location>
</feature>
<dbReference type="GO" id="GO:0000981">
    <property type="term" value="F:DNA-binding transcription factor activity, RNA polymerase II-specific"/>
    <property type="evidence" value="ECO:0007669"/>
    <property type="project" value="InterPro"/>
</dbReference>
<feature type="compositionally biased region" description="Basic and acidic residues" evidence="3">
    <location>
        <begin position="564"/>
        <end position="575"/>
    </location>
</feature>
<dbReference type="Proteomes" id="UP000091956">
    <property type="component" value="Unassembled WGS sequence"/>
</dbReference>
<dbReference type="InterPro" id="IPR050797">
    <property type="entry name" value="Carb_Metab_Trans_Reg"/>
</dbReference>
<keyword evidence="1" id="KW-0479">Metal-binding</keyword>
<dbReference type="CDD" id="cd00067">
    <property type="entry name" value="GAL4"/>
    <property type="match status" value="1"/>
</dbReference>
<reference evidence="6" key="2">
    <citation type="journal article" date="2018" name="Nat. Commun.">
        <title>Extreme sensitivity to ultraviolet light in the fungal pathogen causing white-nose syndrome of bats.</title>
        <authorList>
            <person name="Palmer J.M."/>
            <person name="Drees K.P."/>
            <person name="Foster J.T."/>
            <person name="Lindner D.L."/>
        </authorList>
    </citation>
    <scope>NUCLEOTIDE SEQUENCE [LARGE SCALE GENOMIC DNA]</scope>
    <source>
        <strain evidence="6">UAMH 10579</strain>
    </source>
</reference>
<dbReference type="STRING" id="342668.A0A1B8GHH3"/>
<evidence type="ECO:0000256" key="2">
    <source>
        <dbReference type="ARBA" id="ARBA00023242"/>
    </source>
</evidence>
<dbReference type="RefSeq" id="XP_018129002.2">
    <property type="nucleotide sequence ID" value="XM_018277074.2"/>
</dbReference>
<protein>
    <recommendedName>
        <fullName evidence="4">Zn(2)-C6 fungal-type domain-containing protein</fullName>
    </recommendedName>
</protein>
<keyword evidence="2" id="KW-0539">Nucleus</keyword>
<dbReference type="GO" id="GO:0006351">
    <property type="term" value="P:DNA-templated transcription"/>
    <property type="evidence" value="ECO:0007669"/>
    <property type="project" value="InterPro"/>
</dbReference>
<dbReference type="PROSITE" id="PS50048">
    <property type="entry name" value="ZN2_CY6_FUNGAL_2"/>
    <property type="match status" value="1"/>
</dbReference>
<dbReference type="Pfam" id="PF00172">
    <property type="entry name" value="Zn_clus"/>
    <property type="match status" value="1"/>
</dbReference>
<dbReference type="GeneID" id="28841027"/>
<evidence type="ECO:0000256" key="1">
    <source>
        <dbReference type="ARBA" id="ARBA00022723"/>
    </source>
</evidence>
<dbReference type="AlphaFoldDB" id="A0A1B8GHH3"/>
<dbReference type="Pfam" id="PF04082">
    <property type="entry name" value="Fungal_trans"/>
    <property type="match status" value="1"/>
</dbReference>
<dbReference type="InterPro" id="IPR001138">
    <property type="entry name" value="Zn2Cys6_DnaBD"/>
</dbReference>
<dbReference type="Gene3D" id="4.10.240.10">
    <property type="entry name" value="Zn(2)-C6 fungal-type DNA-binding domain"/>
    <property type="match status" value="1"/>
</dbReference>